<dbReference type="SUPFAM" id="SSF56317">
    <property type="entry name" value="Carbon-nitrogen hydrolase"/>
    <property type="match status" value="1"/>
</dbReference>
<dbReference type="InterPro" id="IPR004563">
    <property type="entry name" value="Apolipo_AcylTrfase"/>
</dbReference>
<dbReference type="RefSeq" id="WP_278317964.1">
    <property type="nucleotide sequence ID" value="NZ_CP121464.1"/>
</dbReference>
<dbReference type="PANTHER" id="PTHR38686:SF1">
    <property type="entry name" value="APOLIPOPROTEIN N-ACYLTRANSFERASE"/>
    <property type="match status" value="1"/>
</dbReference>
<evidence type="ECO:0000313" key="11">
    <source>
        <dbReference type="EMBL" id="WFR80975.1"/>
    </source>
</evidence>
<feature type="transmembrane region" description="Helical" evidence="9">
    <location>
        <begin position="72"/>
        <end position="91"/>
    </location>
</feature>
<dbReference type="InterPro" id="IPR045378">
    <property type="entry name" value="LNT_N"/>
</dbReference>
<proteinExistence type="inferred from homology"/>
<evidence type="ECO:0000256" key="5">
    <source>
        <dbReference type="ARBA" id="ARBA00022692"/>
    </source>
</evidence>
<evidence type="ECO:0000259" key="10">
    <source>
        <dbReference type="PROSITE" id="PS50263"/>
    </source>
</evidence>
<keyword evidence="4" id="KW-0808">Transferase</keyword>
<feature type="transmembrane region" description="Helical" evidence="9">
    <location>
        <begin position="97"/>
        <end position="117"/>
    </location>
</feature>
<feature type="domain" description="CN hydrolase" evidence="10">
    <location>
        <begin position="242"/>
        <end position="454"/>
    </location>
</feature>
<evidence type="ECO:0000256" key="3">
    <source>
        <dbReference type="ARBA" id="ARBA00022475"/>
    </source>
</evidence>
<dbReference type="PANTHER" id="PTHR38686">
    <property type="entry name" value="APOLIPOPROTEIN N-ACYLTRANSFERASE"/>
    <property type="match status" value="1"/>
</dbReference>
<feature type="transmembrane region" description="Helical" evidence="9">
    <location>
        <begin position="200"/>
        <end position="220"/>
    </location>
</feature>
<gene>
    <name evidence="11" type="ORF">P9875_07365</name>
</gene>
<evidence type="ECO:0000256" key="7">
    <source>
        <dbReference type="ARBA" id="ARBA00023136"/>
    </source>
</evidence>
<keyword evidence="8" id="KW-0012">Acyltransferase</keyword>
<evidence type="ECO:0000256" key="8">
    <source>
        <dbReference type="ARBA" id="ARBA00023315"/>
    </source>
</evidence>
<name>A0ABY8IAA5_9BURK</name>
<evidence type="ECO:0000256" key="2">
    <source>
        <dbReference type="ARBA" id="ARBA00010065"/>
    </source>
</evidence>
<keyword evidence="6 9" id="KW-1133">Transmembrane helix</keyword>
<keyword evidence="12" id="KW-1185">Reference proteome</keyword>
<keyword evidence="3" id="KW-1003">Cell membrane</keyword>
<keyword evidence="11" id="KW-0378">Hydrolase</keyword>
<dbReference type="EMBL" id="CP121464">
    <property type="protein sequence ID" value="WFR80975.1"/>
    <property type="molecule type" value="Genomic_DNA"/>
</dbReference>
<evidence type="ECO:0000256" key="6">
    <source>
        <dbReference type="ARBA" id="ARBA00022989"/>
    </source>
</evidence>
<feature type="transmembrane region" description="Helical" evidence="9">
    <location>
        <begin position="461"/>
        <end position="483"/>
    </location>
</feature>
<reference evidence="11 12" key="1">
    <citation type="submission" date="2023-04" db="EMBL/GenBank/DDBJ databases">
        <title>Nanopore sequencing of Janthinobacterium from water.</title>
        <authorList>
            <person name="Ciuchcinski K."/>
            <person name="Rokowska A."/>
            <person name="Dziewit L."/>
        </authorList>
    </citation>
    <scope>NUCLEOTIDE SEQUENCE [LARGE SCALE GENOMIC DNA]</scope>
    <source>
        <strain evidence="11 12">DEMB2</strain>
    </source>
</reference>
<dbReference type="Gene3D" id="3.60.110.10">
    <property type="entry name" value="Carbon-nitrogen hydrolase"/>
    <property type="match status" value="1"/>
</dbReference>
<evidence type="ECO:0000256" key="1">
    <source>
        <dbReference type="ARBA" id="ARBA00004651"/>
    </source>
</evidence>
<sequence length="491" mass="51381">MSMLNTLSNTLSAPALFAGGTALRQRLLQIAAALAAGVPLYWVLGPQPLGPLAWCAPLPVLWLALRSSRRDAAWMTFLAAVLGLSSNLAYFRLLMPLPAVLAAIAVKALLWLLVVLATRRLVLRYRASWTVLAYPALWVAIDTLMAALLPDGNWGSLAYSQADNIAVLQVAALAGVPGLLFLLCLVPSALALLLAGGRAYVPAASTAVLLLAAAWAGGAWRVHGAPAPSGPLAGLVTIDDFIGPATPPARAQAIWDQYARHVEALAGQGATLVLLPEKIAVLDPAQADAVRQRFQALARGTGAWITVGIGVQDAAGRRNLAWLFAPDGAVPVSYQKQHLAPPEREFLAGSAYAVQPVAGQAMGLAICKDMHFASLGQTYGAAGAQAMLVPAWDFQLDAWMGARMTVVRGVENGYAVLRAAREGVLTVSDAYGRVLVERASSAMPGSTLLAPLPAQPSIATWAGWLGPLFGWLCVALSVILLCMGRRAAPAA</sequence>
<dbReference type="Pfam" id="PF20154">
    <property type="entry name" value="LNT_N"/>
    <property type="match status" value="1"/>
</dbReference>
<comment type="similarity">
    <text evidence="2">Belongs to the CN hydrolase family. Apolipoprotein N-acyltransferase subfamily.</text>
</comment>
<dbReference type="InterPro" id="IPR036526">
    <property type="entry name" value="C-N_Hydrolase_sf"/>
</dbReference>
<comment type="subcellular location">
    <subcellularLocation>
        <location evidence="1">Cell membrane</location>
        <topology evidence="1">Multi-pass membrane protein</topology>
    </subcellularLocation>
</comment>
<feature type="transmembrane region" description="Helical" evidence="9">
    <location>
        <begin position="45"/>
        <end position="65"/>
    </location>
</feature>
<evidence type="ECO:0000256" key="4">
    <source>
        <dbReference type="ARBA" id="ARBA00022679"/>
    </source>
</evidence>
<dbReference type="GO" id="GO:0016787">
    <property type="term" value="F:hydrolase activity"/>
    <property type="evidence" value="ECO:0007669"/>
    <property type="project" value="UniProtKB-KW"/>
</dbReference>
<dbReference type="Pfam" id="PF00795">
    <property type="entry name" value="CN_hydrolase"/>
    <property type="match status" value="1"/>
</dbReference>
<keyword evidence="7 9" id="KW-0472">Membrane</keyword>
<feature type="transmembrane region" description="Helical" evidence="9">
    <location>
        <begin position="170"/>
        <end position="193"/>
    </location>
</feature>
<evidence type="ECO:0000313" key="12">
    <source>
        <dbReference type="Proteomes" id="UP001219584"/>
    </source>
</evidence>
<protein>
    <submittedName>
        <fullName evidence="11">Nitrilase-related carbon-nitrogen hydrolase</fullName>
    </submittedName>
</protein>
<dbReference type="PROSITE" id="PS50263">
    <property type="entry name" value="CN_HYDROLASE"/>
    <property type="match status" value="1"/>
</dbReference>
<dbReference type="Proteomes" id="UP001219584">
    <property type="component" value="Chromosome"/>
</dbReference>
<accession>A0ABY8IAA5</accession>
<feature type="transmembrane region" description="Helical" evidence="9">
    <location>
        <begin position="129"/>
        <end position="150"/>
    </location>
</feature>
<evidence type="ECO:0000256" key="9">
    <source>
        <dbReference type="SAM" id="Phobius"/>
    </source>
</evidence>
<keyword evidence="5 9" id="KW-0812">Transmembrane</keyword>
<organism evidence="11 12">
    <name type="scientific">Janthinobacterium rivuli</name>
    <dbReference type="NCBI Taxonomy" id="2751478"/>
    <lineage>
        <taxon>Bacteria</taxon>
        <taxon>Pseudomonadati</taxon>
        <taxon>Pseudomonadota</taxon>
        <taxon>Betaproteobacteria</taxon>
        <taxon>Burkholderiales</taxon>
        <taxon>Oxalobacteraceae</taxon>
        <taxon>Janthinobacterium</taxon>
    </lineage>
</organism>
<dbReference type="InterPro" id="IPR003010">
    <property type="entry name" value="C-N_Hydrolase"/>
</dbReference>